<dbReference type="PANTHER" id="PTHR43436:SF1">
    <property type="entry name" value="TRANSCRIPTIONAL REGULATORY PROTEIN"/>
    <property type="match status" value="1"/>
</dbReference>
<evidence type="ECO:0000313" key="5">
    <source>
        <dbReference type="EMBL" id="RAW13348.1"/>
    </source>
</evidence>
<dbReference type="PROSITE" id="PS01124">
    <property type="entry name" value="HTH_ARAC_FAMILY_2"/>
    <property type="match status" value="1"/>
</dbReference>
<keyword evidence="2" id="KW-0238">DNA-binding</keyword>
<dbReference type="SUPFAM" id="SSF46689">
    <property type="entry name" value="Homeodomain-like"/>
    <property type="match status" value="2"/>
</dbReference>
<dbReference type="GO" id="GO:0043565">
    <property type="term" value="F:sequence-specific DNA binding"/>
    <property type="evidence" value="ECO:0007669"/>
    <property type="project" value="InterPro"/>
</dbReference>
<dbReference type="Pfam" id="PF12833">
    <property type="entry name" value="HTH_18"/>
    <property type="match status" value="1"/>
</dbReference>
<dbReference type="Proteomes" id="UP000250642">
    <property type="component" value="Unassembled WGS sequence"/>
</dbReference>
<dbReference type="Pfam" id="PF06719">
    <property type="entry name" value="AraC_N"/>
    <property type="match status" value="1"/>
</dbReference>
<dbReference type="PANTHER" id="PTHR43436">
    <property type="entry name" value="ARAC-FAMILY TRANSCRIPTIONAL REGULATOR"/>
    <property type="match status" value="1"/>
</dbReference>
<sequence length="300" mass="34162">MEKLLQSLQLKINQIGITEGKNTTNIPYLNMYRYSQQNIDLPEIQNPYILLVVSDTMRLHFSTGIKDYSPGEFLISAIDSPLSGHTLFATVDSPFLAISIDFLVDDVTSVMLDIDGDLPEKLFEIEDPSTTQQSNTKLLEVILRLIDMNDNNNELSFMSKHLKREVIFNLIAGPYGKLFLQSMISIQQAGTIYNINSWIKSNYKETFSMEDLAEQSNMSLSSFHQKFKTAVGMGPLQCQKKLRLLESRRLMLDLASNVTDAALEVGYESVSQFIRDYRRLFGRSPQKDVQEIRDCFRAGT</sequence>
<dbReference type="InterPro" id="IPR009057">
    <property type="entry name" value="Homeodomain-like_sf"/>
</dbReference>
<dbReference type="PROSITE" id="PS00041">
    <property type="entry name" value="HTH_ARAC_FAMILY_1"/>
    <property type="match status" value="1"/>
</dbReference>
<organism evidence="5 6">
    <name type="scientific">Paenibacillus taichungensis</name>
    <dbReference type="NCBI Taxonomy" id="484184"/>
    <lineage>
        <taxon>Bacteria</taxon>
        <taxon>Bacillati</taxon>
        <taxon>Bacillota</taxon>
        <taxon>Bacilli</taxon>
        <taxon>Bacillales</taxon>
        <taxon>Paenibacillaceae</taxon>
        <taxon>Paenibacillus</taxon>
    </lineage>
</organism>
<name>A0A329QRK9_9BACL</name>
<accession>A0A329QRK9</accession>
<comment type="caution">
    <text evidence="5">The sequence shown here is derived from an EMBL/GenBank/DDBJ whole genome shotgun (WGS) entry which is preliminary data.</text>
</comment>
<evidence type="ECO:0000313" key="6">
    <source>
        <dbReference type="Proteomes" id="UP000250642"/>
    </source>
</evidence>
<evidence type="ECO:0000256" key="2">
    <source>
        <dbReference type="ARBA" id="ARBA00023125"/>
    </source>
</evidence>
<dbReference type="SMART" id="SM00342">
    <property type="entry name" value="HTH_ARAC"/>
    <property type="match status" value="1"/>
</dbReference>
<evidence type="ECO:0000256" key="1">
    <source>
        <dbReference type="ARBA" id="ARBA00023015"/>
    </source>
</evidence>
<evidence type="ECO:0000259" key="4">
    <source>
        <dbReference type="PROSITE" id="PS01124"/>
    </source>
</evidence>
<keyword evidence="3" id="KW-0804">Transcription</keyword>
<dbReference type="InterPro" id="IPR009594">
    <property type="entry name" value="Tscrpt_reg_HTH_AraC_N"/>
</dbReference>
<evidence type="ECO:0000256" key="3">
    <source>
        <dbReference type="ARBA" id="ARBA00023163"/>
    </source>
</evidence>
<dbReference type="EMBL" id="QEVW01000012">
    <property type="protein sequence ID" value="RAW13348.1"/>
    <property type="molecule type" value="Genomic_DNA"/>
</dbReference>
<protein>
    <submittedName>
        <fullName evidence="5">AraC family transcriptional regulator</fullName>
    </submittedName>
</protein>
<keyword evidence="1" id="KW-0805">Transcription regulation</keyword>
<dbReference type="Gene3D" id="1.10.10.60">
    <property type="entry name" value="Homeodomain-like"/>
    <property type="match status" value="1"/>
</dbReference>
<reference evidence="5 6" key="1">
    <citation type="submission" date="2018-04" db="EMBL/GenBank/DDBJ databases">
        <title>Paenibacillus taichungensis Genome sequencing and assembly.</title>
        <authorList>
            <person name="Xu J."/>
            <person name="Rensing C."/>
            <person name="Mazhar H.S."/>
        </authorList>
    </citation>
    <scope>NUCLEOTIDE SEQUENCE [LARGE SCALE GENOMIC DNA]</scope>
    <source>
        <strain evidence="5 6">NC1</strain>
    </source>
</reference>
<gene>
    <name evidence="5" type="ORF">DC345_18440</name>
</gene>
<feature type="domain" description="HTH araC/xylS-type" evidence="4">
    <location>
        <begin position="193"/>
        <end position="291"/>
    </location>
</feature>
<proteinExistence type="predicted"/>
<dbReference type="InterPro" id="IPR018062">
    <property type="entry name" value="HTH_AraC-typ_CS"/>
</dbReference>
<dbReference type="InterPro" id="IPR018060">
    <property type="entry name" value="HTH_AraC"/>
</dbReference>
<dbReference type="RefSeq" id="WP_113054307.1">
    <property type="nucleotide sequence ID" value="NZ_QEVW01000012.1"/>
</dbReference>
<dbReference type="GO" id="GO:0003700">
    <property type="term" value="F:DNA-binding transcription factor activity"/>
    <property type="evidence" value="ECO:0007669"/>
    <property type="project" value="InterPro"/>
</dbReference>
<dbReference type="AlphaFoldDB" id="A0A329QRK9"/>